<dbReference type="EC" id="2.4.99.12" evidence="3 11"/>
<dbReference type="FunFam" id="3.40.50.11720:FF:000001">
    <property type="entry name" value="3-deoxy-D-manno-octulosonic acid transferase"/>
    <property type="match status" value="1"/>
</dbReference>
<evidence type="ECO:0000256" key="8">
    <source>
        <dbReference type="ARBA" id="ARBA00049183"/>
    </source>
</evidence>
<accession>A0A2R4BKI9</accession>
<dbReference type="Proteomes" id="UP000241885">
    <property type="component" value="Chromosome"/>
</dbReference>
<dbReference type="GO" id="GO:0005886">
    <property type="term" value="C:plasma membrane"/>
    <property type="evidence" value="ECO:0007669"/>
    <property type="project" value="UniProtKB-SubCell"/>
</dbReference>
<dbReference type="GO" id="GO:0009244">
    <property type="term" value="P:lipopolysaccharide core region biosynthetic process"/>
    <property type="evidence" value="ECO:0007669"/>
    <property type="project" value="UniProtKB-UniRule"/>
</dbReference>
<feature type="transmembrane region" description="Helical" evidence="11">
    <location>
        <begin position="25"/>
        <end position="44"/>
    </location>
</feature>
<feature type="domain" description="Glycosyl transferase family 1" evidence="12">
    <location>
        <begin position="270"/>
        <end position="417"/>
    </location>
</feature>
<evidence type="ECO:0000256" key="10">
    <source>
        <dbReference type="PIRSR" id="PIRSR639901-2"/>
    </source>
</evidence>
<evidence type="ECO:0000256" key="5">
    <source>
        <dbReference type="ARBA" id="ARBA00022519"/>
    </source>
</evidence>
<dbReference type="GO" id="GO:0009245">
    <property type="term" value="P:lipid A biosynthetic process"/>
    <property type="evidence" value="ECO:0007669"/>
    <property type="project" value="TreeGrafter"/>
</dbReference>
<feature type="site" description="Transition state stabilizer" evidence="10">
    <location>
        <position position="229"/>
    </location>
</feature>
<keyword evidence="11" id="KW-1133">Transmembrane helix</keyword>
<dbReference type="KEGG" id="tak:Tharo_0896"/>
<evidence type="ECO:0000256" key="9">
    <source>
        <dbReference type="PIRSR" id="PIRSR639901-1"/>
    </source>
</evidence>
<evidence type="ECO:0000256" key="2">
    <source>
        <dbReference type="ARBA" id="ARBA00004713"/>
    </source>
</evidence>
<proteinExistence type="inferred from homology"/>
<dbReference type="EMBL" id="CP028339">
    <property type="protein sequence ID" value="AVR87838.1"/>
    <property type="molecule type" value="Genomic_DNA"/>
</dbReference>
<evidence type="ECO:0000313" key="14">
    <source>
        <dbReference type="EMBL" id="AVR87838.1"/>
    </source>
</evidence>
<dbReference type="AlphaFoldDB" id="A0A2R4BKI9"/>
<dbReference type="InterPro" id="IPR039901">
    <property type="entry name" value="Kdotransferase"/>
</dbReference>
<feature type="active site" description="Proton acceptor" evidence="9">
    <location>
        <position position="81"/>
    </location>
</feature>
<evidence type="ECO:0000256" key="7">
    <source>
        <dbReference type="ARBA" id="ARBA00031445"/>
    </source>
</evidence>
<dbReference type="GO" id="GO:0043842">
    <property type="term" value="F:Kdo transferase activity"/>
    <property type="evidence" value="ECO:0007669"/>
    <property type="project" value="UniProtKB-EC"/>
</dbReference>
<dbReference type="Gene3D" id="3.40.50.11720">
    <property type="entry name" value="3-Deoxy-D-manno-octulosonic-acid transferase, N-terminal domain"/>
    <property type="match status" value="1"/>
</dbReference>
<dbReference type="Pfam" id="PF04413">
    <property type="entry name" value="Glycos_transf_N"/>
    <property type="match status" value="1"/>
</dbReference>
<evidence type="ECO:0000256" key="1">
    <source>
        <dbReference type="ARBA" id="ARBA00004196"/>
    </source>
</evidence>
<reference evidence="14 15" key="1">
    <citation type="submission" date="2018-03" db="EMBL/GenBank/DDBJ databases">
        <title>Complete genome sequence of Thauera aromatica, a model organism for studying aromatic compound degradation under denitrifying conditions.</title>
        <authorList>
            <person name="Lo H.-Y."/>
            <person name="Goris T."/>
            <person name="Boll M."/>
            <person name="Mueller J.A."/>
        </authorList>
    </citation>
    <scope>NUCLEOTIDE SEQUENCE [LARGE SCALE GENOMIC DNA]</scope>
    <source>
        <strain evidence="14 15">K172</strain>
    </source>
</reference>
<dbReference type="PANTHER" id="PTHR42755">
    <property type="entry name" value="3-DEOXY-MANNO-OCTULOSONATE CYTIDYLYLTRANSFERASE"/>
    <property type="match status" value="1"/>
</dbReference>
<keyword evidence="11" id="KW-0472">Membrane</keyword>
<dbReference type="NCBIfam" id="NF004388">
    <property type="entry name" value="PRK05749.1-4"/>
    <property type="match status" value="1"/>
</dbReference>
<dbReference type="Gene3D" id="3.40.50.2000">
    <property type="entry name" value="Glycogen Phosphorylase B"/>
    <property type="match status" value="1"/>
</dbReference>
<feature type="domain" description="3-deoxy-D-manno-octulosonic-acid transferase N-terminal" evidence="13">
    <location>
        <begin position="55"/>
        <end position="232"/>
    </location>
</feature>
<feature type="site" description="Transition state stabilizer" evidence="10">
    <location>
        <position position="153"/>
    </location>
</feature>
<evidence type="ECO:0000259" key="13">
    <source>
        <dbReference type="Pfam" id="PF04413"/>
    </source>
</evidence>
<dbReference type="InterPro" id="IPR001296">
    <property type="entry name" value="Glyco_trans_1"/>
</dbReference>
<keyword evidence="11" id="KW-1003">Cell membrane</keyword>
<keyword evidence="11" id="KW-0448">Lipopolysaccharide biosynthesis</keyword>
<protein>
    <recommendedName>
        <fullName evidence="4 11">3-deoxy-D-manno-octulosonic acid transferase</fullName>
        <shortName evidence="11">Kdo transferase</shortName>
        <ecNumber evidence="3 11">2.4.99.12</ecNumber>
    </recommendedName>
    <alternativeName>
        <fullName evidence="7 11">Lipid IV(A) 3-deoxy-D-manno-octulosonic acid transferase</fullName>
    </alternativeName>
</protein>
<organism evidence="14 15">
    <name type="scientific">Thauera aromatica K172</name>
    <dbReference type="NCBI Taxonomy" id="44139"/>
    <lineage>
        <taxon>Bacteria</taxon>
        <taxon>Pseudomonadati</taxon>
        <taxon>Pseudomonadota</taxon>
        <taxon>Betaproteobacteria</taxon>
        <taxon>Rhodocyclales</taxon>
        <taxon>Zoogloeaceae</taxon>
        <taxon>Thauera</taxon>
    </lineage>
</organism>
<keyword evidence="15" id="KW-1185">Reference proteome</keyword>
<dbReference type="GO" id="GO:0030313">
    <property type="term" value="C:cell envelope"/>
    <property type="evidence" value="ECO:0007669"/>
    <property type="project" value="UniProtKB-SubCell"/>
</dbReference>
<dbReference type="NCBIfam" id="NF004386">
    <property type="entry name" value="PRK05749.1-2"/>
    <property type="match status" value="1"/>
</dbReference>
<keyword evidence="6 11" id="KW-0808">Transferase</keyword>
<dbReference type="InterPro" id="IPR007507">
    <property type="entry name" value="Glycos_transf_N"/>
</dbReference>
<dbReference type="InterPro" id="IPR038107">
    <property type="entry name" value="Glycos_transf_N_sf"/>
</dbReference>
<evidence type="ECO:0000256" key="4">
    <source>
        <dbReference type="ARBA" id="ARBA00019077"/>
    </source>
</evidence>
<name>A0A2R4BKI9_THAAR</name>
<dbReference type="UniPathway" id="UPA00958"/>
<comment type="pathway">
    <text evidence="2 11">Bacterial outer membrane biogenesis; LPS core biosynthesis.</text>
</comment>
<evidence type="ECO:0000256" key="3">
    <source>
        <dbReference type="ARBA" id="ARBA00012621"/>
    </source>
</evidence>
<gene>
    <name evidence="14" type="ORF">Tharo_0896</name>
</gene>
<comment type="subcellular location">
    <subcellularLocation>
        <location evidence="1">Cell envelope</location>
    </subcellularLocation>
    <subcellularLocation>
        <location evidence="11">Cell membrane</location>
    </subcellularLocation>
</comment>
<evidence type="ECO:0000256" key="6">
    <source>
        <dbReference type="ARBA" id="ARBA00022679"/>
    </source>
</evidence>
<comment type="similarity">
    <text evidence="11">Belongs to the glycosyltransferase group 1 family.</text>
</comment>
<dbReference type="Pfam" id="PF00534">
    <property type="entry name" value="Glycos_transf_1"/>
    <property type="match status" value="1"/>
</dbReference>
<comment type="function">
    <text evidence="11">Involved in lipopolysaccharide (LPS) biosynthesis. Catalyzes the transfer of 3-deoxy-D-manno-octulosonate (Kdo) residue(s) from CMP-Kdo to lipid IV(A), the tetraacyldisaccharide-1,4'-bisphosphate precursor of lipid A.</text>
</comment>
<keyword evidence="14" id="KW-0328">Glycosyltransferase</keyword>
<evidence type="ECO:0000259" key="12">
    <source>
        <dbReference type="Pfam" id="PF00534"/>
    </source>
</evidence>
<sequence length="453" mass="49017">MVNFAEATAYTCTLVPSPPPMLTRLPYTLLWIVALPFVLLRLLWRARRQPAYLRHLGERFGRYRVRAPAAVIWVHAVSVGETRAAEPLVRALLQRWPDHTVVLTHMTPTGRDTSKALFKGESRVLRTYLPYDLGCFAHAFLRRFRPVFGVVMETELWPNLLAACRRRDIPVLLANARLSERSARRYARLPALTALTMKGLTAIGAQTAADAARLTQLGARRVTVTGNIKFDIAPPDAALALAEAFRTRIGARPVLLAASTREGEEALLLAAFARHAGTATLLLLVPRHPQRFDEVAALAAARGLKLQRRSAEAPVDADTRVLLGDSMGEMFAYYGCAEVALIGGSWLPFGGQNLIEACAVGTPVVLGPHTFNFMAVAEEAVRAGAALRAADADAGVRTAVELLADPARREHIAAAGRAFATTHQGATARTVALLEGLHPSGRVSPPGPAQKRA</sequence>
<keyword evidence="11" id="KW-0812">Transmembrane</keyword>
<evidence type="ECO:0000256" key="11">
    <source>
        <dbReference type="RuleBase" id="RU365103"/>
    </source>
</evidence>
<evidence type="ECO:0000313" key="15">
    <source>
        <dbReference type="Proteomes" id="UP000241885"/>
    </source>
</evidence>
<dbReference type="SUPFAM" id="SSF53756">
    <property type="entry name" value="UDP-Glycosyltransferase/glycogen phosphorylase"/>
    <property type="match status" value="1"/>
</dbReference>
<keyword evidence="5" id="KW-0997">Cell inner membrane</keyword>
<comment type="catalytic activity">
    <reaction evidence="8 11">
        <text>lipid IVA (E. coli) + CMP-3-deoxy-beta-D-manno-octulosonate = alpha-Kdo-(2-&gt;6)-lipid IVA (E. coli) + CMP + H(+)</text>
        <dbReference type="Rhea" id="RHEA:28066"/>
        <dbReference type="ChEBI" id="CHEBI:15378"/>
        <dbReference type="ChEBI" id="CHEBI:58603"/>
        <dbReference type="ChEBI" id="CHEBI:60364"/>
        <dbReference type="ChEBI" id="CHEBI:60377"/>
        <dbReference type="ChEBI" id="CHEBI:85987"/>
        <dbReference type="EC" id="2.4.99.12"/>
    </reaction>
</comment>
<dbReference type="PANTHER" id="PTHR42755:SF1">
    <property type="entry name" value="3-DEOXY-D-MANNO-OCTULOSONIC ACID TRANSFERASE, MITOCHONDRIAL-RELATED"/>
    <property type="match status" value="1"/>
</dbReference>